<organism evidence="2 3">
    <name type="scientific">Thalictrum thalictroides</name>
    <name type="common">Rue-anemone</name>
    <name type="synonym">Anemone thalictroides</name>
    <dbReference type="NCBI Taxonomy" id="46969"/>
    <lineage>
        <taxon>Eukaryota</taxon>
        <taxon>Viridiplantae</taxon>
        <taxon>Streptophyta</taxon>
        <taxon>Embryophyta</taxon>
        <taxon>Tracheophyta</taxon>
        <taxon>Spermatophyta</taxon>
        <taxon>Magnoliopsida</taxon>
        <taxon>Ranunculales</taxon>
        <taxon>Ranunculaceae</taxon>
        <taxon>Thalictroideae</taxon>
        <taxon>Thalictrum</taxon>
    </lineage>
</organism>
<evidence type="ECO:0000313" key="2">
    <source>
        <dbReference type="EMBL" id="KAF5183417.1"/>
    </source>
</evidence>
<accession>A0A7J6VF94</accession>
<sequence length="83" mass="9255">MSNIAWVHKSESDSNSNQGSISMDRKFQMTSSVPEAGSDHQQTMEDDQPPFSFLDDDNWLLDDASGQQMMDLSTIFSSTYAPS</sequence>
<comment type="caution">
    <text evidence="2">The sequence shown here is derived from an EMBL/GenBank/DDBJ whole genome shotgun (WGS) entry which is preliminary data.</text>
</comment>
<evidence type="ECO:0000313" key="3">
    <source>
        <dbReference type="Proteomes" id="UP000554482"/>
    </source>
</evidence>
<protein>
    <submittedName>
        <fullName evidence="2">Uncharacterized protein</fullName>
    </submittedName>
</protein>
<gene>
    <name evidence="2" type="ORF">FRX31_026996</name>
</gene>
<feature type="compositionally biased region" description="Acidic residues" evidence="1">
    <location>
        <begin position="44"/>
        <end position="59"/>
    </location>
</feature>
<proteinExistence type="predicted"/>
<reference evidence="2 3" key="1">
    <citation type="submission" date="2020-06" db="EMBL/GenBank/DDBJ databases">
        <title>Transcriptomic and genomic resources for Thalictrum thalictroides and T. hernandezii: Facilitating candidate gene discovery in an emerging model plant lineage.</title>
        <authorList>
            <person name="Arias T."/>
            <person name="Riano-Pachon D.M."/>
            <person name="Di Stilio V.S."/>
        </authorList>
    </citation>
    <scope>NUCLEOTIDE SEQUENCE [LARGE SCALE GENOMIC DNA]</scope>
    <source>
        <strain evidence="3">cv. WT478/WT964</strain>
        <tissue evidence="2">Leaves</tissue>
    </source>
</reference>
<dbReference type="Proteomes" id="UP000554482">
    <property type="component" value="Unassembled WGS sequence"/>
</dbReference>
<evidence type="ECO:0000256" key="1">
    <source>
        <dbReference type="SAM" id="MobiDB-lite"/>
    </source>
</evidence>
<dbReference type="EMBL" id="JABWDY010033460">
    <property type="protein sequence ID" value="KAF5183417.1"/>
    <property type="molecule type" value="Genomic_DNA"/>
</dbReference>
<feature type="region of interest" description="Disordered" evidence="1">
    <location>
        <begin position="1"/>
        <end position="59"/>
    </location>
</feature>
<dbReference type="AlphaFoldDB" id="A0A7J6VF94"/>
<name>A0A7J6VF94_THATH</name>
<keyword evidence="3" id="KW-1185">Reference proteome</keyword>